<dbReference type="AlphaFoldDB" id="D2R8L6"/>
<evidence type="ECO:0000256" key="2">
    <source>
        <dbReference type="SAM" id="Phobius"/>
    </source>
</evidence>
<dbReference type="EMBL" id="CP001848">
    <property type="protein sequence ID" value="ADB17557.1"/>
    <property type="molecule type" value="Genomic_DNA"/>
</dbReference>
<keyword evidence="2" id="KW-0472">Membrane</keyword>
<organism evidence="3 4">
    <name type="scientific">Pirellula staleyi (strain ATCC 27377 / DSM 6068 / ICPB 4128)</name>
    <name type="common">Pirella staleyi</name>
    <dbReference type="NCBI Taxonomy" id="530564"/>
    <lineage>
        <taxon>Bacteria</taxon>
        <taxon>Pseudomonadati</taxon>
        <taxon>Planctomycetota</taxon>
        <taxon>Planctomycetia</taxon>
        <taxon>Pirellulales</taxon>
        <taxon>Pirellulaceae</taxon>
        <taxon>Pirellula</taxon>
    </lineage>
</organism>
<keyword evidence="2" id="KW-0812">Transmembrane</keyword>
<keyword evidence="4" id="KW-1185">Reference proteome</keyword>
<dbReference type="HOGENOM" id="CLU_1179351_0_0_0"/>
<name>D2R8L6_PIRSD</name>
<dbReference type="eggNOG" id="ENOG5033167">
    <property type="taxonomic scope" value="Bacteria"/>
</dbReference>
<gene>
    <name evidence="3" type="ordered locus">Psta_2892</name>
</gene>
<protein>
    <submittedName>
        <fullName evidence="3">Uncharacterized protein</fullName>
    </submittedName>
</protein>
<accession>D2R8L6</accession>
<dbReference type="STRING" id="530564.Psta_2892"/>
<dbReference type="KEGG" id="psl:Psta_2892"/>
<keyword evidence="2" id="KW-1133">Transmembrane helix</keyword>
<evidence type="ECO:0000313" key="4">
    <source>
        <dbReference type="Proteomes" id="UP000001887"/>
    </source>
</evidence>
<proteinExistence type="predicted"/>
<dbReference type="Proteomes" id="UP000001887">
    <property type="component" value="Chromosome"/>
</dbReference>
<feature type="region of interest" description="Disordered" evidence="1">
    <location>
        <begin position="132"/>
        <end position="151"/>
    </location>
</feature>
<evidence type="ECO:0000256" key="1">
    <source>
        <dbReference type="SAM" id="MobiDB-lite"/>
    </source>
</evidence>
<sequence length="235" mass="26397">MDNSTDWLAAGGANPRVRLLISGLIAAHVLAVFICPFAFACQVSNQSMSPFASSLYAIARPYSQMLYLDHGYFFFAPDPGPCHLVRYEVTYTDGREKINKTFPSLADQWPRLLYHRHFMMAETLHNTYAPPTGPVEPTPPPAGATQEQKTQFQRVDLPLFREAKQAWEMRRDQHVAVRDSMVKHLESLHPGGKVSLVRVEHRPLFPNEVTEFGKKLNAADTYTDLVEPKTAGGAQ</sequence>
<reference evidence="3 4" key="1">
    <citation type="journal article" date="2009" name="Stand. Genomic Sci.">
        <title>Complete genome sequence of Pirellula staleyi type strain (ATCC 27377).</title>
        <authorList>
            <person name="Clum A."/>
            <person name="Tindall B.J."/>
            <person name="Sikorski J."/>
            <person name="Ivanova N."/>
            <person name="Mavrommatis K."/>
            <person name="Lucas S."/>
            <person name="Glavina del Rio T."/>
            <person name="Nolan M."/>
            <person name="Chen F."/>
            <person name="Tice H."/>
            <person name="Pitluck S."/>
            <person name="Cheng J.F."/>
            <person name="Chertkov O."/>
            <person name="Brettin T."/>
            <person name="Han C."/>
            <person name="Detter J.C."/>
            <person name="Kuske C."/>
            <person name="Bruce D."/>
            <person name="Goodwin L."/>
            <person name="Ovchinikova G."/>
            <person name="Pati A."/>
            <person name="Mikhailova N."/>
            <person name="Chen A."/>
            <person name="Palaniappan K."/>
            <person name="Land M."/>
            <person name="Hauser L."/>
            <person name="Chang Y.J."/>
            <person name="Jeffries C.D."/>
            <person name="Chain P."/>
            <person name="Rohde M."/>
            <person name="Goker M."/>
            <person name="Bristow J."/>
            <person name="Eisen J.A."/>
            <person name="Markowitz V."/>
            <person name="Hugenholtz P."/>
            <person name="Kyrpides N.C."/>
            <person name="Klenk H.P."/>
            <person name="Lapidus A."/>
        </authorList>
    </citation>
    <scope>NUCLEOTIDE SEQUENCE [LARGE SCALE GENOMIC DNA]</scope>
    <source>
        <strain evidence="4">ATCC 27377 / DSM 6068 / ICPB 4128</strain>
    </source>
</reference>
<feature type="compositionally biased region" description="Pro residues" evidence="1">
    <location>
        <begin position="132"/>
        <end position="142"/>
    </location>
</feature>
<feature type="transmembrane region" description="Helical" evidence="2">
    <location>
        <begin position="20"/>
        <end position="41"/>
    </location>
</feature>
<evidence type="ECO:0000313" key="3">
    <source>
        <dbReference type="EMBL" id="ADB17557.1"/>
    </source>
</evidence>